<reference evidence="2" key="1">
    <citation type="submission" date="2015-12" db="EMBL/GenBank/DDBJ databases">
        <authorList>
            <person name="Lodha T.D."/>
            <person name="Chintalapati S."/>
            <person name="Chintalapati V.R."/>
            <person name="Sravanthi T."/>
        </authorList>
    </citation>
    <scope>NUCLEOTIDE SEQUENCE [LARGE SCALE GENOMIC DNA]</scope>
    <source>
        <strain evidence="2">JC133</strain>
    </source>
</reference>
<dbReference type="AlphaFoldDB" id="A0A2S4JGF9"/>
<organism evidence="1 2">
    <name type="scientific">Alkalispirochaeta sphaeroplastigenens</name>
    <dbReference type="NCBI Taxonomy" id="1187066"/>
    <lineage>
        <taxon>Bacteria</taxon>
        <taxon>Pseudomonadati</taxon>
        <taxon>Spirochaetota</taxon>
        <taxon>Spirochaetia</taxon>
        <taxon>Spirochaetales</taxon>
        <taxon>Spirochaetaceae</taxon>
        <taxon>Alkalispirochaeta</taxon>
    </lineage>
</organism>
<accession>A0A2S4JGF9</accession>
<protein>
    <recommendedName>
        <fullName evidence="3">DUF1853 domain-containing protein</fullName>
    </recommendedName>
</protein>
<evidence type="ECO:0000313" key="2">
    <source>
        <dbReference type="Proteomes" id="UP000237350"/>
    </source>
</evidence>
<dbReference type="InterPro" id="IPR015003">
    <property type="entry name" value="DUF1853"/>
</dbReference>
<dbReference type="Pfam" id="PF08907">
    <property type="entry name" value="DUF1853"/>
    <property type="match status" value="1"/>
</dbReference>
<comment type="caution">
    <text evidence="1">The sequence shown here is derived from an EMBL/GenBank/DDBJ whole genome shotgun (WGS) entry which is preliminary data.</text>
</comment>
<proteinExistence type="predicted"/>
<dbReference type="EMBL" id="LPWH01000122">
    <property type="protein sequence ID" value="POQ98500.1"/>
    <property type="molecule type" value="Genomic_DNA"/>
</dbReference>
<evidence type="ECO:0000313" key="1">
    <source>
        <dbReference type="EMBL" id="POQ98500.1"/>
    </source>
</evidence>
<evidence type="ECO:0008006" key="3">
    <source>
        <dbReference type="Google" id="ProtNLM"/>
    </source>
</evidence>
<gene>
    <name evidence="1" type="ORF">AU468_12980</name>
</gene>
<dbReference type="Proteomes" id="UP000237350">
    <property type="component" value="Unassembled WGS sequence"/>
</dbReference>
<name>A0A2S4JGF9_9SPIO</name>
<sequence length="322" mass="37264">MRDLVWVARCAPLLDIRWPPGSIRNGGNRPFLVSDPSHWLLEEDLDASWERVRPLLSGLDEDPSPLERWIAPFAGRRRGHLFEGLLAWWFMMDPSVEILGMDIPLYRLQRRSRGKEGNKRGSSRRSLGEIDFMLDWEGEIVHLEVAVKYYLGLPGAGADLSRYVGRDFRERLDEKVSHMLNHQRETTGTPEGVAALEYRKIPRPDRRLVSLRGILFPALADLPDREVPRYWWGSPGDFLRRLPSDSRWMPAGENHWFGSPWGGSRESSLTGLRSRDELFSPEELLRQESWFVSGQPCLVIGREETPRGDREFSRGFICQRQF</sequence>
<keyword evidence="2" id="KW-1185">Reference proteome</keyword>